<dbReference type="Pfam" id="PF14617">
    <property type="entry name" value="CMS1"/>
    <property type="match status" value="1"/>
</dbReference>
<evidence type="ECO:0000313" key="2">
    <source>
        <dbReference type="EMBL" id="KAJ2895165.1"/>
    </source>
</evidence>
<gene>
    <name evidence="2" type="ORF">MKZ38_006853</name>
</gene>
<feature type="compositionally biased region" description="Basic residues" evidence="1">
    <location>
        <begin position="32"/>
        <end position="44"/>
    </location>
</feature>
<dbReference type="GO" id="GO:0005634">
    <property type="term" value="C:nucleus"/>
    <property type="evidence" value="ECO:0007669"/>
    <property type="project" value="TreeGrafter"/>
</dbReference>
<dbReference type="PANTHER" id="PTHR24030">
    <property type="entry name" value="PROTEIN CMSS1"/>
    <property type="match status" value="1"/>
</dbReference>
<evidence type="ECO:0000313" key="3">
    <source>
        <dbReference type="Proteomes" id="UP001201980"/>
    </source>
</evidence>
<dbReference type="Proteomes" id="UP001201980">
    <property type="component" value="Unassembled WGS sequence"/>
</dbReference>
<keyword evidence="3" id="KW-1185">Reference proteome</keyword>
<feature type="compositionally biased region" description="Low complexity" evidence="1">
    <location>
        <begin position="9"/>
        <end position="23"/>
    </location>
</feature>
<reference evidence="2" key="1">
    <citation type="submission" date="2022-07" db="EMBL/GenBank/DDBJ databases">
        <title>Draft genome sequence of Zalerion maritima ATCC 34329, a (micro)plastics degrading marine fungus.</title>
        <authorList>
            <person name="Paco A."/>
            <person name="Goncalves M.F.M."/>
            <person name="Rocha-Santos T.A.P."/>
            <person name="Alves A."/>
        </authorList>
    </citation>
    <scope>NUCLEOTIDE SEQUENCE</scope>
    <source>
        <strain evidence="2">ATCC 34329</strain>
    </source>
</reference>
<dbReference type="InterPro" id="IPR032704">
    <property type="entry name" value="Cms1"/>
</dbReference>
<dbReference type="AlphaFoldDB" id="A0AAD5WPG4"/>
<evidence type="ECO:0000256" key="1">
    <source>
        <dbReference type="SAM" id="MobiDB-lite"/>
    </source>
</evidence>
<accession>A0AAD5WPG4</accession>
<feature type="region of interest" description="Disordered" evidence="1">
    <location>
        <begin position="1"/>
        <end position="52"/>
    </location>
</feature>
<proteinExistence type="predicted"/>
<dbReference type="PANTHER" id="PTHR24030:SF0">
    <property type="entry name" value="PROTEIN CMSS1"/>
    <property type="match status" value="1"/>
</dbReference>
<protein>
    <submittedName>
        <fullName evidence="2">Csm1-like protein</fullName>
    </submittedName>
</protein>
<dbReference type="EMBL" id="JAKWBI020000423">
    <property type="protein sequence ID" value="KAJ2895165.1"/>
    <property type="molecule type" value="Genomic_DNA"/>
</dbReference>
<comment type="caution">
    <text evidence="2">The sequence shown here is derived from an EMBL/GenBank/DDBJ whole genome shotgun (WGS) entry which is preliminary data.</text>
</comment>
<sequence>MKKRKAPHTATDSTSSTLSQSVSEAQQEPVQKKAKKSKSKKKAKRSEEDESLFDTEKGINTAFAFMDPMLMADYLAQKIEWAGGNDLSSVELGDLGVQGTSIYDTTSFQSPRTLDNMPSFIEEFAFTKDIMKAPKKEKGAPHTIIVAGGGMRAAGVVRTMRKFQSGDVKVAKCFAKHIKMEEAVKFLGSHKVGVAVGTPQRLIDLVDNGALKLSHLDQLLVDASHIDEKKRGVLDMKETLMPLCKWLNVRQFRESYTASPSEGEGKGDGQRPLRLMFY</sequence>
<organism evidence="2 3">
    <name type="scientific">Zalerion maritima</name>
    <dbReference type="NCBI Taxonomy" id="339359"/>
    <lineage>
        <taxon>Eukaryota</taxon>
        <taxon>Fungi</taxon>
        <taxon>Dikarya</taxon>
        <taxon>Ascomycota</taxon>
        <taxon>Pezizomycotina</taxon>
        <taxon>Sordariomycetes</taxon>
        <taxon>Lulworthiomycetidae</taxon>
        <taxon>Lulworthiales</taxon>
        <taxon>Lulworthiaceae</taxon>
        <taxon>Zalerion</taxon>
    </lineage>
</organism>
<dbReference type="InterPro" id="IPR027417">
    <property type="entry name" value="P-loop_NTPase"/>
</dbReference>
<dbReference type="Gene3D" id="3.40.50.300">
    <property type="entry name" value="P-loop containing nucleotide triphosphate hydrolases"/>
    <property type="match status" value="1"/>
</dbReference>
<dbReference type="GO" id="GO:0030686">
    <property type="term" value="C:90S preribosome"/>
    <property type="evidence" value="ECO:0007669"/>
    <property type="project" value="TreeGrafter"/>
</dbReference>
<name>A0AAD5WPG4_9PEZI</name>